<protein>
    <submittedName>
        <fullName evidence="1">Uncharacterized protein</fullName>
    </submittedName>
</protein>
<dbReference type="AlphaFoldDB" id="A0A9Q1FGQ4"/>
<name>A0A9Q1FGQ4_SYNKA</name>
<comment type="caution">
    <text evidence="1">The sequence shown here is derived from an EMBL/GenBank/DDBJ whole genome shotgun (WGS) entry which is preliminary data.</text>
</comment>
<sequence>MRQRRKALPRPALNTVRRNRRRNLQPLVFSAFCRHAVAEGQTGYGFDATRTVFSGLIFRCKSKCERRITVKTKKKAGNTVNFC</sequence>
<dbReference type="EMBL" id="JAINUF010000005">
    <property type="protein sequence ID" value="KAJ8358586.1"/>
    <property type="molecule type" value="Genomic_DNA"/>
</dbReference>
<dbReference type="Proteomes" id="UP001152622">
    <property type="component" value="Chromosome 5"/>
</dbReference>
<evidence type="ECO:0000313" key="2">
    <source>
        <dbReference type="Proteomes" id="UP001152622"/>
    </source>
</evidence>
<accession>A0A9Q1FGQ4</accession>
<keyword evidence="2" id="KW-1185">Reference proteome</keyword>
<gene>
    <name evidence="1" type="ORF">SKAU_G00151110</name>
</gene>
<reference evidence="1" key="1">
    <citation type="journal article" date="2023" name="Science">
        <title>Genome structures resolve the early diversification of teleost fishes.</title>
        <authorList>
            <person name="Parey E."/>
            <person name="Louis A."/>
            <person name="Montfort J."/>
            <person name="Bouchez O."/>
            <person name="Roques C."/>
            <person name="Iampietro C."/>
            <person name="Lluch J."/>
            <person name="Castinel A."/>
            <person name="Donnadieu C."/>
            <person name="Desvignes T."/>
            <person name="Floi Bucao C."/>
            <person name="Jouanno E."/>
            <person name="Wen M."/>
            <person name="Mejri S."/>
            <person name="Dirks R."/>
            <person name="Jansen H."/>
            <person name="Henkel C."/>
            <person name="Chen W.J."/>
            <person name="Zahm M."/>
            <person name="Cabau C."/>
            <person name="Klopp C."/>
            <person name="Thompson A.W."/>
            <person name="Robinson-Rechavi M."/>
            <person name="Braasch I."/>
            <person name="Lecointre G."/>
            <person name="Bobe J."/>
            <person name="Postlethwait J.H."/>
            <person name="Berthelot C."/>
            <person name="Roest Crollius H."/>
            <person name="Guiguen Y."/>
        </authorList>
    </citation>
    <scope>NUCLEOTIDE SEQUENCE</scope>
    <source>
        <strain evidence="1">WJC10195</strain>
    </source>
</reference>
<organism evidence="1 2">
    <name type="scientific">Synaphobranchus kaupii</name>
    <name type="common">Kaup's arrowtooth eel</name>
    <dbReference type="NCBI Taxonomy" id="118154"/>
    <lineage>
        <taxon>Eukaryota</taxon>
        <taxon>Metazoa</taxon>
        <taxon>Chordata</taxon>
        <taxon>Craniata</taxon>
        <taxon>Vertebrata</taxon>
        <taxon>Euteleostomi</taxon>
        <taxon>Actinopterygii</taxon>
        <taxon>Neopterygii</taxon>
        <taxon>Teleostei</taxon>
        <taxon>Anguilliformes</taxon>
        <taxon>Synaphobranchidae</taxon>
        <taxon>Synaphobranchus</taxon>
    </lineage>
</organism>
<evidence type="ECO:0000313" key="1">
    <source>
        <dbReference type="EMBL" id="KAJ8358586.1"/>
    </source>
</evidence>
<proteinExistence type="predicted"/>